<evidence type="ECO:0008006" key="3">
    <source>
        <dbReference type="Google" id="ProtNLM"/>
    </source>
</evidence>
<sequence>MNTREEAIKFCCSLSETYEDMPFHDQNWTVIRHKANNKVFAWIFEREEYIWINVKCDLEWRDFWRNAYESVVPAFHLNKEHWNSIILDGTVPEKDIHRMIEESYDLTKPKLRRKKK</sequence>
<reference evidence="1 2" key="1">
    <citation type="submission" date="2020-11" db="EMBL/GenBank/DDBJ databases">
        <title>Draft genome sequencing of a Lachnospiraceae strain isolated from anoxic soil subjected to BSD treatment.</title>
        <authorList>
            <person name="Uek A."/>
            <person name="Tonouchi A."/>
        </authorList>
    </citation>
    <scope>NUCLEOTIDE SEQUENCE [LARGE SCALE GENOMIC DNA]</scope>
    <source>
        <strain evidence="1 2">TB5</strain>
    </source>
</reference>
<dbReference type="Gene3D" id="3.90.1150.30">
    <property type="match status" value="1"/>
</dbReference>
<gene>
    <name evidence="1" type="primary">ywfC</name>
    <name evidence="1" type="ORF">bsdtb5_29580</name>
</gene>
<dbReference type="InterPro" id="IPR038056">
    <property type="entry name" value="YjbR-like_sf"/>
</dbReference>
<dbReference type="EMBL" id="AP024169">
    <property type="protein sequence ID" value="BCN31663.1"/>
    <property type="molecule type" value="Genomic_DNA"/>
</dbReference>
<organism evidence="1 2">
    <name type="scientific">Anaeromicropila herbilytica</name>
    <dbReference type="NCBI Taxonomy" id="2785025"/>
    <lineage>
        <taxon>Bacteria</taxon>
        <taxon>Bacillati</taxon>
        <taxon>Bacillota</taxon>
        <taxon>Clostridia</taxon>
        <taxon>Lachnospirales</taxon>
        <taxon>Lachnospiraceae</taxon>
        <taxon>Anaeromicropila</taxon>
    </lineage>
</organism>
<dbReference type="KEGG" id="ahb:bsdtb5_29580"/>
<dbReference type="PANTHER" id="PTHR35145">
    <property type="entry name" value="CYTOPLASMIC PROTEIN-RELATED"/>
    <property type="match status" value="1"/>
</dbReference>
<dbReference type="Proteomes" id="UP000595897">
    <property type="component" value="Chromosome"/>
</dbReference>
<name>A0A7R7EMT1_9FIRM</name>
<accession>A0A7R7EMT1</accession>
<dbReference type="InterPro" id="IPR058532">
    <property type="entry name" value="YjbR/MT2646/Rv2570-like"/>
</dbReference>
<proteinExistence type="predicted"/>
<dbReference type="Pfam" id="PF04237">
    <property type="entry name" value="YjbR"/>
    <property type="match status" value="1"/>
</dbReference>
<dbReference type="RefSeq" id="WP_271712768.1">
    <property type="nucleotide sequence ID" value="NZ_AP024169.1"/>
</dbReference>
<evidence type="ECO:0000313" key="2">
    <source>
        <dbReference type="Proteomes" id="UP000595897"/>
    </source>
</evidence>
<evidence type="ECO:0000313" key="1">
    <source>
        <dbReference type="EMBL" id="BCN31663.1"/>
    </source>
</evidence>
<dbReference type="AlphaFoldDB" id="A0A7R7EMT1"/>
<dbReference type="PANTHER" id="PTHR35145:SF1">
    <property type="entry name" value="CYTOPLASMIC PROTEIN"/>
    <property type="match status" value="1"/>
</dbReference>
<keyword evidence="2" id="KW-1185">Reference proteome</keyword>
<dbReference type="SUPFAM" id="SSF142906">
    <property type="entry name" value="YjbR-like"/>
    <property type="match status" value="1"/>
</dbReference>
<dbReference type="InterPro" id="IPR007351">
    <property type="entry name" value="YjbR"/>
</dbReference>
<protein>
    <recommendedName>
        <fullName evidence="3">MmcQ/YjbR family DNA-binding protein</fullName>
    </recommendedName>
</protein>